<proteinExistence type="predicted"/>
<dbReference type="Proteomes" id="UP001163846">
    <property type="component" value="Unassembled WGS sequence"/>
</dbReference>
<name>A0AA38PM87_9AGAR</name>
<protein>
    <submittedName>
        <fullName evidence="4">Uncharacterized protein</fullName>
    </submittedName>
</protein>
<dbReference type="EMBL" id="MU805939">
    <property type="protein sequence ID" value="KAJ3845291.1"/>
    <property type="molecule type" value="Genomic_DNA"/>
</dbReference>
<keyword evidence="3" id="KW-0812">Transmembrane</keyword>
<accession>A0AA38PM87</accession>
<keyword evidence="5" id="KW-1185">Reference proteome</keyword>
<dbReference type="GO" id="GO:0051726">
    <property type="term" value="P:regulation of cell cycle"/>
    <property type="evidence" value="ECO:0007669"/>
    <property type="project" value="TreeGrafter"/>
</dbReference>
<keyword evidence="3" id="KW-0472">Membrane</keyword>
<comment type="caution">
    <text evidence="4">The sequence shown here is derived from an EMBL/GenBank/DDBJ whole genome shotgun (WGS) entry which is preliminary data.</text>
</comment>
<organism evidence="4 5">
    <name type="scientific">Lentinula raphanica</name>
    <dbReference type="NCBI Taxonomy" id="153919"/>
    <lineage>
        <taxon>Eukaryota</taxon>
        <taxon>Fungi</taxon>
        <taxon>Dikarya</taxon>
        <taxon>Basidiomycota</taxon>
        <taxon>Agaricomycotina</taxon>
        <taxon>Agaricomycetes</taxon>
        <taxon>Agaricomycetidae</taxon>
        <taxon>Agaricales</taxon>
        <taxon>Marasmiineae</taxon>
        <taxon>Omphalotaceae</taxon>
        <taxon>Lentinula</taxon>
    </lineage>
</organism>
<feature type="transmembrane region" description="Helical" evidence="3">
    <location>
        <begin position="72"/>
        <end position="94"/>
    </location>
</feature>
<gene>
    <name evidence="4" type="ORF">F5878DRAFT_321258</name>
</gene>
<feature type="coiled-coil region" evidence="1">
    <location>
        <begin position="597"/>
        <end position="631"/>
    </location>
</feature>
<keyword evidence="3" id="KW-1133">Transmembrane helix</keyword>
<dbReference type="GO" id="GO:0032007">
    <property type="term" value="P:negative regulation of TOR signaling"/>
    <property type="evidence" value="ECO:0007669"/>
    <property type="project" value="TreeGrafter"/>
</dbReference>
<reference evidence="4" key="1">
    <citation type="submission" date="2022-08" db="EMBL/GenBank/DDBJ databases">
        <authorList>
            <consortium name="DOE Joint Genome Institute"/>
            <person name="Min B."/>
            <person name="Riley R."/>
            <person name="Sierra-Patev S."/>
            <person name="Naranjo-Ortiz M."/>
            <person name="Looney B."/>
            <person name="Konkel Z."/>
            <person name="Slot J.C."/>
            <person name="Sakamoto Y."/>
            <person name="Steenwyk J.L."/>
            <person name="Rokas A."/>
            <person name="Carro J."/>
            <person name="Camarero S."/>
            <person name="Ferreira P."/>
            <person name="Molpeceres G."/>
            <person name="Ruiz-Duenas F.J."/>
            <person name="Serrano A."/>
            <person name="Henrissat B."/>
            <person name="Drula E."/>
            <person name="Hughes K.W."/>
            <person name="Mata J.L."/>
            <person name="Ishikawa N.K."/>
            <person name="Vargas-Isla R."/>
            <person name="Ushijima S."/>
            <person name="Smith C.A."/>
            <person name="Ahrendt S."/>
            <person name="Andreopoulos W."/>
            <person name="He G."/>
            <person name="Labutti K."/>
            <person name="Lipzen A."/>
            <person name="Ng V."/>
            <person name="Sandor L."/>
            <person name="Barry K."/>
            <person name="Martinez A.T."/>
            <person name="Xiao Y."/>
            <person name="Gibbons J.G."/>
            <person name="Terashima K."/>
            <person name="Hibbett D.S."/>
            <person name="Grigoriev I.V."/>
        </authorList>
    </citation>
    <scope>NUCLEOTIDE SEQUENCE</scope>
    <source>
        <strain evidence="4">TFB9207</strain>
    </source>
</reference>
<dbReference type="PANTHER" id="PTHR15154">
    <property type="entry name" value="HAMARTIN"/>
    <property type="match status" value="1"/>
</dbReference>
<dbReference type="GO" id="GO:0033596">
    <property type="term" value="C:TSC1-TSC2 complex"/>
    <property type="evidence" value="ECO:0007669"/>
    <property type="project" value="TreeGrafter"/>
</dbReference>
<dbReference type="AlphaFoldDB" id="A0AA38PM87"/>
<evidence type="ECO:0000256" key="3">
    <source>
        <dbReference type="SAM" id="Phobius"/>
    </source>
</evidence>
<sequence length="855" mass="98351">MTSLYDLARQLRFIFTDAPDAISLAELLSLADDIVSNFSSVDPEVLSAQLEQELQTLHDEVVDHSSLYHTQILLAVLFHLKAILTPLTIITFWFDLCLRPALREPKLATPAVNHAKELILAALHSDDERYQEKIQNFRTRLFDLYLLDALNEGSEADVLEWAELDNAQREKKSCWKSNLENILLRFGAIRPNDLMTDIHEHFNVPSSRLQLLIFMDLYTSYPTFEPTAAHLASHRLMSTLLSALLYDNSSTSCTVGLNIIVKLLPMLAVYASAELKFLLPQFLTVFVRVLCWKERLCLPGQGGDEIEIIDEEPPKMPTLRPEIDWQQLELMFGNSSIAPSPRRLFTYLYYLFPCNLLRFIRGPSNYLVASDMDCPYVGDWAGVLDVGEIRTKSELLIRGHICHPLIIWQDAQDELSKPDFWRDYDVARISSEAMSLDVRYTSLAYRERYREKPSSEPASSCSETEPKAVTDEARDRPSDPCLSLQSMVATSVLLKSAIDIKAELITRPWPPAILSSADPSTMLQKPSQNLDDSVSVSEREFASSSSPVTQAISSLQREVLTLRNELNFELWLSRENVKHIGRLFQDRVMSRNAEVERQGLYNKLRNYRTQVVRLEKELREHKELASSARQKHADWSSELQGKLRGYREEKKSWITEAATLRTTQKEIESQFQAQSKLLAEGNAELFRLQTSIKEHQHKIDRLHDYEAQIEQSRKMQRLWDADFDKFKRRGEDIELMKNQWKQMELRLESLEKTQVQMEEQARQHRRQIQSLETRREQEQAATHPASQYPAMALASVIAEKATLTKSNQQLQDKNTELLEEVEELEIMVEQLRAQVSGRKGLISDPEQSPISSPFL</sequence>
<feature type="region of interest" description="Disordered" evidence="2">
    <location>
        <begin position="451"/>
        <end position="480"/>
    </location>
</feature>
<keyword evidence="1" id="KW-0175">Coiled coil</keyword>
<evidence type="ECO:0000256" key="1">
    <source>
        <dbReference type="SAM" id="Coils"/>
    </source>
</evidence>
<evidence type="ECO:0000313" key="4">
    <source>
        <dbReference type="EMBL" id="KAJ3845291.1"/>
    </source>
</evidence>
<dbReference type="PANTHER" id="PTHR15154:SF2">
    <property type="entry name" value="HAMARTIN"/>
    <property type="match status" value="1"/>
</dbReference>
<feature type="region of interest" description="Disordered" evidence="2">
    <location>
        <begin position="756"/>
        <end position="775"/>
    </location>
</feature>
<evidence type="ECO:0000256" key="2">
    <source>
        <dbReference type="SAM" id="MobiDB-lite"/>
    </source>
</evidence>
<evidence type="ECO:0000313" key="5">
    <source>
        <dbReference type="Proteomes" id="UP001163846"/>
    </source>
</evidence>
<dbReference type="InterPro" id="IPR007483">
    <property type="entry name" value="Hamartin"/>
</dbReference>
<feature type="compositionally biased region" description="Basic and acidic residues" evidence="2">
    <location>
        <begin position="464"/>
        <end position="478"/>
    </location>
</feature>